<dbReference type="PANTHER" id="PTHR30548:SF5">
    <property type="entry name" value="SUBUNIT OF OXYGEN-SENSITIVE 2-HYDROXYISOCAPROYL-COA DEHYDRATASE"/>
    <property type="match status" value="1"/>
</dbReference>
<keyword evidence="4" id="KW-0411">Iron-sulfur</keyword>
<reference evidence="5 6" key="1">
    <citation type="submission" date="2020-08" db="EMBL/GenBank/DDBJ databases">
        <title>Bridging the membrane lipid divide: bacteria of the FCB group superphylum have the potential to synthesize archaeal ether lipids.</title>
        <authorList>
            <person name="Villanueva L."/>
            <person name="Von Meijenfeldt F.A.B."/>
            <person name="Westbye A.B."/>
            <person name="Yadav S."/>
            <person name="Hopmans E.C."/>
            <person name="Dutilh B.E."/>
            <person name="Sinninghe Damste J.S."/>
        </authorList>
    </citation>
    <scope>NUCLEOTIDE SEQUENCE [LARGE SCALE GENOMIC DNA]</scope>
    <source>
        <strain evidence="5">NIOZ-UU27</strain>
    </source>
</reference>
<dbReference type="Gene3D" id="3.40.50.11900">
    <property type="match status" value="1"/>
</dbReference>
<dbReference type="Proteomes" id="UP000650524">
    <property type="component" value="Unassembled WGS sequence"/>
</dbReference>
<name>A0A8J6N2H2_9DELT</name>
<organism evidence="5 6">
    <name type="scientific">Candidatus Desulfacyla euxinica</name>
    <dbReference type="NCBI Taxonomy" id="2841693"/>
    <lineage>
        <taxon>Bacteria</taxon>
        <taxon>Deltaproteobacteria</taxon>
        <taxon>Candidatus Desulfacyla</taxon>
    </lineage>
</organism>
<evidence type="ECO:0000313" key="6">
    <source>
        <dbReference type="Proteomes" id="UP000650524"/>
    </source>
</evidence>
<comment type="caution">
    <text evidence="5">The sequence shown here is derived from an EMBL/GenBank/DDBJ whole genome shotgun (WGS) entry which is preliminary data.</text>
</comment>
<dbReference type="Gene3D" id="3.40.50.11890">
    <property type="match status" value="1"/>
</dbReference>
<evidence type="ECO:0000256" key="2">
    <source>
        <dbReference type="ARBA" id="ARBA00022723"/>
    </source>
</evidence>
<dbReference type="InterPro" id="IPR010327">
    <property type="entry name" value="FldB/FldC_alpha/beta"/>
</dbReference>
<comment type="similarity">
    <text evidence="1">Belongs to the FldB/FldC dehydratase alpha/beta subunit family.</text>
</comment>
<keyword evidence="2" id="KW-0479">Metal-binding</keyword>
<feature type="non-terminal residue" evidence="5">
    <location>
        <position position="335"/>
    </location>
</feature>
<dbReference type="GO" id="GO:0051536">
    <property type="term" value="F:iron-sulfur cluster binding"/>
    <property type="evidence" value="ECO:0007669"/>
    <property type="project" value="UniProtKB-KW"/>
</dbReference>
<dbReference type="Gene3D" id="1.20.1270.370">
    <property type="match status" value="1"/>
</dbReference>
<protein>
    <submittedName>
        <fullName evidence="5">2-hydroxyacyl-CoA dehydratase</fullName>
    </submittedName>
</protein>
<evidence type="ECO:0000256" key="4">
    <source>
        <dbReference type="ARBA" id="ARBA00023014"/>
    </source>
</evidence>
<evidence type="ECO:0000256" key="1">
    <source>
        <dbReference type="ARBA" id="ARBA00005806"/>
    </source>
</evidence>
<evidence type="ECO:0000313" key="5">
    <source>
        <dbReference type="EMBL" id="MBC8179278.1"/>
    </source>
</evidence>
<evidence type="ECO:0000256" key="3">
    <source>
        <dbReference type="ARBA" id="ARBA00023004"/>
    </source>
</evidence>
<dbReference type="AlphaFoldDB" id="A0A8J6N2H2"/>
<dbReference type="PANTHER" id="PTHR30548">
    <property type="entry name" value="2-HYDROXYGLUTARYL-COA DEHYDRATASE, D-COMPONENT-RELATED"/>
    <property type="match status" value="1"/>
</dbReference>
<keyword evidence="3" id="KW-0408">Iron</keyword>
<dbReference type="Pfam" id="PF06050">
    <property type="entry name" value="HGD-D"/>
    <property type="match status" value="1"/>
</dbReference>
<proteinExistence type="inferred from homology"/>
<dbReference type="EMBL" id="JACNJD010000366">
    <property type="protein sequence ID" value="MBC8179278.1"/>
    <property type="molecule type" value="Genomic_DNA"/>
</dbReference>
<gene>
    <name evidence="5" type="ORF">H8E19_17890</name>
</gene>
<dbReference type="GO" id="GO:0046872">
    <property type="term" value="F:metal ion binding"/>
    <property type="evidence" value="ECO:0007669"/>
    <property type="project" value="UniProtKB-KW"/>
</dbReference>
<sequence length="335" mass="37405">MTRREYLSKQKEMGRSLIGVFPAYYPKEILWAFNAVPAEIWDPPLEIAGANAHLQPYICSVVKLGLELILQGKGDILNGLLFPHTCDSIQNLASIVYDYLGLNKPCYFFYHPKAPYGDSSRTYYLEQLRSFTSRLEKDMGPLDGGELKLRVEQGHHLSAILREIYDLRRQGSFSASNAEFYRVIRQGEYLHPDDFIPLLEGFLGKSKGGDGKGPAVILSGILPNPPEILGLLDDLGVRVADDDLLNCGRRLLMATDHIEDPFEALTAGYFSMPPCTTKASPLDERVNDLLKKIEESRTKGVIFYMVKFCEPELFDVPQMVAAVKAAGVATLIIDV</sequence>
<accession>A0A8J6N2H2</accession>